<keyword evidence="1" id="KW-1188">Viral release from host cell</keyword>
<comment type="caution">
    <text evidence="3">The sequence shown here is derived from an EMBL/GenBank/DDBJ whole genome shotgun (WGS) entry which is preliminary data.</text>
</comment>
<dbReference type="Gene3D" id="3.30.420.240">
    <property type="match status" value="1"/>
</dbReference>
<evidence type="ECO:0000256" key="1">
    <source>
        <dbReference type="ARBA" id="ARBA00022612"/>
    </source>
</evidence>
<accession>A0ABU4PF74</accession>
<keyword evidence="4" id="KW-1185">Reference proteome</keyword>
<gene>
    <name evidence="3" type="ORF">SIL82_00205</name>
</gene>
<dbReference type="InterPro" id="IPR027417">
    <property type="entry name" value="P-loop_NTPase"/>
</dbReference>
<evidence type="ECO:0000259" key="2">
    <source>
        <dbReference type="Pfam" id="PF17289"/>
    </source>
</evidence>
<protein>
    <submittedName>
        <fullName evidence="3">Terminase family protein</fullName>
    </submittedName>
</protein>
<dbReference type="EMBL" id="JAWXXV010000001">
    <property type="protein sequence ID" value="MDX5982666.1"/>
    <property type="molecule type" value="Genomic_DNA"/>
</dbReference>
<sequence length="445" mass="47485">MSERYSAAQARALLLELARLPAGVRDALLRDLTAAQRAELNWSWERWAQQGQEPPAGPWRVWLIRAGRGFGKTRAGAEWVSEIARTMPGTRIALVGATIEDVRRVMIEGESGLIAVARPGESVGYRSRGTEVEFASKARATIFSAHAPEKLRGPEHAAAWCDELAKWRKGDATWDNLMLGMRMGDAPQVVVTTTPRPTPLLRRIMALDGCRETGGSSHQNPFLPDAFLAAIEQAYGGTRLGRQEIAGEMLADVEGALWSHAQFDAARVVSAPAVVRIVVAVDPPAGTESGRGGDACGIVAVGLGRDGRGYVLEDASVTGLSPEGWAQAVAACAARHRADRVIAEKNQGGRMVQSVLLAADASLPLKLVHASDGKVARAEPVALLYERGMVSHVGAMPDLERELCGLVVGGGYQGANRSPDRADALVWALGELLLKRRGGGRVRGL</sequence>
<reference evidence="3 4" key="1">
    <citation type="submission" date="2023-11" db="EMBL/GenBank/DDBJ databases">
        <title>MicrobeMod: A computational toolkit for identifying prokaryotic methylation and restriction-modification with nanopore sequencing.</title>
        <authorList>
            <person name="Crits-Christoph A."/>
            <person name="Kang S.C."/>
            <person name="Lee H."/>
            <person name="Ostrov N."/>
        </authorList>
    </citation>
    <scope>NUCLEOTIDE SEQUENCE [LARGE SCALE GENOMIC DNA]</scope>
    <source>
        <strain evidence="3 4">ATCC 14820</strain>
    </source>
</reference>
<dbReference type="Proteomes" id="UP001279660">
    <property type="component" value="Unassembled WGS sequence"/>
</dbReference>
<evidence type="ECO:0000313" key="4">
    <source>
        <dbReference type="Proteomes" id="UP001279660"/>
    </source>
</evidence>
<dbReference type="Pfam" id="PF03237">
    <property type="entry name" value="Terminase_6N"/>
    <property type="match status" value="1"/>
</dbReference>
<name>A0ABU4PF74_9SPHN</name>
<feature type="domain" description="Terminase large subunit gp17-like C-terminal" evidence="2">
    <location>
        <begin position="280"/>
        <end position="429"/>
    </location>
</feature>
<dbReference type="RefSeq" id="WP_010406282.1">
    <property type="nucleotide sequence ID" value="NZ_JAWXXV010000001.1"/>
</dbReference>
<dbReference type="InterPro" id="IPR035421">
    <property type="entry name" value="Terminase_6C"/>
</dbReference>
<evidence type="ECO:0000313" key="3">
    <source>
        <dbReference type="EMBL" id="MDX5982666.1"/>
    </source>
</evidence>
<organism evidence="3 4">
    <name type="scientific">Sphingomonas echinoides</name>
    <dbReference type="NCBI Taxonomy" id="59803"/>
    <lineage>
        <taxon>Bacteria</taxon>
        <taxon>Pseudomonadati</taxon>
        <taxon>Pseudomonadota</taxon>
        <taxon>Alphaproteobacteria</taxon>
        <taxon>Sphingomonadales</taxon>
        <taxon>Sphingomonadaceae</taxon>
        <taxon>Sphingomonas</taxon>
    </lineage>
</organism>
<dbReference type="Gene3D" id="3.40.50.300">
    <property type="entry name" value="P-loop containing nucleotide triphosphate hydrolases"/>
    <property type="match status" value="1"/>
</dbReference>
<proteinExistence type="predicted"/>
<dbReference type="Pfam" id="PF17289">
    <property type="entry name" value="Terminase_6C"/>
    <property type="match status" value="1"/>
</dbReference>